<organism evidence="1">
    <name type="scientific">Sesamum latifolium</name>
    <dbReference type="NCBI Taxonomy" id="2727402"/>
    <lineage>
        <taxon>Eukaryota</taxon>
        <taxon>Viridiplantae</taxon>
        <taxon>Streptophyta</taxon>
        <taxon>Embryophyta</taxon>
        <taxon>Tracheophyta</taxon>
        <taxon>Spermatophyta</taxon>
        <taxon>Magnoliopsida</taxon>
        <taxon>eudicotyledons</taxon>
        <taxon>Gunneridae</taxon>
        <taxon>Pentapetalae</taxon>
        <taxon>asterids</taxon>
        <taxon>lamiids</taxon>
        <taxon>Lamiales</taxon>
        <taxon>Pedaliaceae</taxon>
        <taxon>Sesamum</taxon>
    </lineage>
</organism>
<name>A0AAW2X5R6_9LAMI</name>
<reference evidence="1" key="2">
    <citation type="journal article" date="2024" name="Plant">
        <title>Genomic evolution and insights into agronomic trait innovations of Sesamum species.</title>
        <authorList>
            <person name="Miao H."/>
            <person name="Wang L."/>
            <person name="Qu L."/>
            <person name="Liu H."/>
            <person name="Sun Y."/>
            <person name="Le M."/>
            <person name="Wang Q."/>
            <person name="Wei S."/>
            <person name="Zheng Y."/>
            <person name="Lin W."/>
            <person name="Duan Y."/>
            <person name="Cao H."/>
            <person name="Xiong S."/>
            <person name="Wang X."/>
            <person name="Wei L."/>
            <person name="Li C."/>
            <person name="Ma Q."/>
            <person name="Ju M."/>
            <person name="Zhao R."/>
            <person name="Li G."/>
            <person name="Mu C."/>
            <person name="Tian Q."/>
            <person name="Mei H."/>
            <person name="Zhang T."/>
            <person name="Gao T."/>
            <person name="Zhang H."/>
        </authorList>
    </citation>
    <scope>NUCLEOTIDE SEQUENCE</scope>
    <source>
        <strain evidence="1">KEN1</strain>
    </source>
</reference>
<dbReference type="AlphaFoldDB" id="A0AAW2X5R6"/>
<protein>
    <submittedName>
        <fullName evidence="1">Uncharacterized protein</fullName>
    </submittedName>
</protein>
<proteinExistence type="predicted"/>
<sequence>MWSPSTTLLSFNSTRRNKTDQGYQAMTPWSSQPYWPTTKLNVSSYIQTARPTYSLERPMTRCSWGCPLEAVDTSLYGFAGQVVHPRGMISLPLTLETSPFGRHTYSSSWW</sequence>
<reference evidence="1" key="1">
    <citation type="submission" date="2020-06" db="EMBL/GenBank/DDBJ databases">
        <authorList>
            <person name="Li T."/>
            <person name="Hu X."/>
            <person name="Zhang T."/>
            <person name="Song X."/>
            <person name="Zhang H."/>
            <person name="Dai N."/>
            <person name="Sheng W."/>
            <person name="Hou X."/>
            <person name="Wei L."/>
        </authorList>
    </citation>
    <scope>NUCLEOTIDE SEQUENCE</scope>
    <source>
        <strain evidence="1">KEN1</strain>
        <tissue evidence="1">Leaf</tissue>
    </source>
</reference>
<evidence type="ECO:0000313" key="1">
    <source>
        <dbReference type="EMBL" id="KAL0449178.1"/>
    </source>
</evidence>
<dbReference type="EMBL" id="JACGWN010000005">
    <property type="protein sequence ID" value="KAL0449178.1"/>
    <property type="molecule type" value="Genomic_DNA"/>
</dbReference>
<accession>A0AAW2X5R6</accession>
<gene>
    <name evidence="1" type="ORF">Slati_1474200</name>
</gene>
<comment type="caution">
    <text evidence="1">The sequence shown here is derived from an EMBL/GenBank/DDBJ whole genome shotgun (WGS) entry which is preliminary data.</text>
</comment>